<dbReference type="GO" id="GO:0045910">
    <property type="term" value="P:negative regulation of DNA recombination"/>
    <property type="evidence" value="ECO:0007669"/>
    <property type="project" value="TreeGrafter"/>
</dbReference>
<dbReference type="GO" id="GO:0005524">
    <property type="term" value="F:ATP binding"/>
    <property type="evidence" value="ECO:0007669"/>
    <property type="project" value="TreeGrafter"/>
</dbReference>
<dbReference type="InterPro" id="IPR027417">
    <property type="entry name" value="P-loop_NTPase"/>
</dbReference>
<dbReference type="GO" id="GO:0003678">
    <property type="term" value="F:DNA helicase activity"/>
    <property type="evidence" value="ECO:0007669"/>
    <property type="project" value="TreeGrafter"/>
</dbReference>
<dbReference type="PANTHER" id="PTHR11472:SF34">
    <property type="entry name" value="REGULATOR OF TELOMERE ELONGATION HELICASE 1"/>
    <property type="match status" value="1"/>
</dbReference>
<accession>A0A915J4P8</accession>
<name>A0A915J4P8_ROMCU</name>
<sequence>KFDAILENDHVIKESQISFNILNRGPDSNILSAKFDNRRIMQNLKFKILKRRKIFEFFMVHIFSIGNSNFLNDEKYLNSLWCTLINLMRCTPGGLLIFFGSYSHMQKCLEFW</sequence>
<dbReference type="Gene3D" id="3.40.50.300">
    <property type="entry name" value="P-loop containing nucleotide triphosphate hydrolases"/>
    <property type="match status" value="1"/>
</dbReference>
<dbReference type="AlphaFoldDB" id="A0A915J4P8"/>
<dbReference type="GO" id="GO:0010569">
    <property type="term" value="P:regulation of double-strand break repair via homologous recombination"/>
    <property type="evidence" value="ECO:0007669"/>
    <property type="project" value="TreeGrafter"/>
</dbReference>
<dbReference type="GO" id="GO:0005634">
    <property type="term" value="C:nucleus"/>
    <property type="evidence" value="ECO:0007669"/>
    <property type="project" value="TreeGrafter"/>
</dbReference>
<dbReference type="GO" id="GO:1904430">
    <property type="term" value="P:negative regulation of t-circle formation"/>
    <property type="evidence" value="ECO:0007669"/>
    <property type="project" value="TreeGrafter"/>
</dbReference>
<dbReference type="WBParaSite" id="nRc.2.0.1.t20793-RA">
    <property type="protein sequence ID" value="nRc.2.0.1.t20793-RA"/>
    <property type="gene ID" value="nRc.2.0.1.g20793"/>
</dbReference>
<organism evidence="1 2">
    <name type="scientific">Romanomermis culicivorax</name>
    <name type="common">Nematode worm</name>
    <dbReference type="NCBI Taxonomy" id="13658"/>
    <lineage>
        <taxon>Eukaryota</taxon>
        <taxon>Metazoa</taxon>
        <taxon>Ecdysozoa</taxon>
        <taxon>Nematoda</taxon>
        <taxon>Enoplea</taxon>
        <taxon>Dorylaimia</taxon>
        <taxon>Mermithida</taxon>
        <taxon>Mermithoidea</taxon>
        <taxon>Mermithidae</taxon>
        <taxon>Romanomermis</taxon>
    </lineage>
</organism>
<dbReference type="Proteomes" id="UP000887565">
    <property type="component" value="Unplaced"/>
</dbReference>
<dbReference type="PANTHER" id="PTHR11472">
    <property type="entry name" value="DNA REPAIR DEAD HELICASE RAD3/XP-D SUBFAMILY MEMBER"/>
    <property type="match status" value="1"/>
</dbReference>
<dbReference type="GO" id="GO:0090657">
    <property type="term" value="P:telomeric loop disassembly"/>
    <property type="evidence" value="ECO:0007669"/>
    <property type="project" value="TreeGrafter"/>
</dbReference>
<dbReference type="InterPro" id="IPR045028">
    <property type="entry name" value="DinG/Rad3-like"/>
</dbReference>
<dbReference type="GO" id="GO:0070182">
    <property type="term" value="F:DNA polymerase binding"/>
    <property type="evidence" value="ECO:0007669"/>
    <property type="project" value="TreeGrafter"/>
</dbReference>
<protein>
    <submittedName>
        <fullName evidence="2">Uncharacterized protein</fullName>
    </submittedName>
</protein>
<evidence type="ECO:0000313" key="2">
    <source>
        <dbReference type="WBParaSite" id="nRc.2.0.1.t20793-RA"/>
    </source>
</evidence>
<keyword evidence="1" id="KW-1185">Reference proteome</keyword>
<proteinExistence type="predicted"/>
<reference evidence="2" key="1">
    <citation type="submission" date="2022-11" db="UniProtKB">
        <authorList>
            <consortium name="WormBaseParasite"/>
        </authorList>
    </citation>
    <scope>IDENTIFICATION</scope>
</reference>
<evidence type="ECO:0000313" key="1">
    <source>
        <dbReference type="Proteomes" id="UP000887565"/>
    </source>
</evidence>